<sequence>MKNLFLTLIALIGLTACLSNTVRWDGSYNKLSEYGKSCALSWVDNIYSIDQTKQAISALEGKPNKLIILKSGSSGIASYHFVAIMEMKKRFISIVSSPRYEKAIITEIDKNTFDQIMAYVELNKTDEGKIYKGNTSNLSHVPCDFIYYKSEDKTFKQAYIGLFKDGDNMAQLIKNHSENFAQHGRLLSESASSPIPSEYRMEEIRKEVKKNVFFELDYIF</sequence>
<dbReference type="Proteomes" id="UP000076643">
    <property type="component" value="Unassembled WGS sequence"/>
</dbReference>
<organism evidence="1 2">
    <name type="scientific">Pseudoalteromonas luteoviolacea DSM 6061</name>
    <dbReference type="NCBI Taxonomy" id="1365250"/>
    <lineage>
        <taxon>Bacteria</taxon>
        <taxon>Pseudomonadati</taxon>
        <taxon>Pseudomonadota</taxon>
        <taxon>Gammaproteobacteria</taxon>
        <taxon>Alteromonadales</taxon>
        <taxon>Pseudoalteromonadaceae</taxon>
        <taxon>Pseudoalteromonas</taxon>
    </lineage>
</organism>
<reference evidence="1 2" key="1">
    <citation type="submission" date="2013-07" db="EMBL/GenBank/DDBJ databases">
        <title>Comparative Genomic and Metabolomic Analysis of Twelve Strains of Pseudoalteromonas luteoviolacea.</title>
        <authorList>
            <person name="Vynne N.G."/>
            <person name="Mansson M."/>
            <person name="Gram L."/>
        </authorList>
    </citation>
    <scope>NUCLEOTIDE SEQUENCE [LARGE SCALE GENOMIC DNA]</scope>
    <source>
        <strain evidence="1 2">DSM 6061</strain>
    </source>
</reference>
<evidence type="ECO:0000313" key="1">
    <source>
        <dbReference type="EMBL" id="KZN45753.1"/>
    </source>
</evidence>
<gene>
    <name evidence="1" type="ORF">N475_25775</name>
</gene>
<accession>A0A162A8C2</accession>
<dbReference type="EMBL" id="AUYB01000041">
    <property type="protein sequence ID" value="KZN45753.1"/>
    <property type="molecule type" value="Genomic_DNA"/>
</dbReference>
<keyword evidence="2" id="KW-1185">Reference proteome</keyword>
<protein>
    <recommendedName>
        <fullName evidence="3">Lipoprotein</fullName>
    </recommendedName>
</protein>
<evidence type="ECO:0008006" key="3">
    <source>
        <dbReference type="Google" id="ProtNLM"/>
    </source>
</evidence>
<dbReference type="PROSITE" id="PS51257">
    <property type="entry name" value="PROKAR_LIPOPROTEIN"/>
    <property type="match status" value="1"/>
</dbReference>
<dbReference type="PATRIC" id="fig|1365250.3.peg.484"/>
<dbReference type="AlphaFoldDB" id="A0A162A8C2"/>
<name>A0A162A8C2_9GAMM</name>
<dbReference type="RefSeq" id="WP_063359778.1">
    <property type="nucleotide sequence ID" value="NZ_AQHB01000023.1"/>
</dbReference>
<evidence type="ECO:0000313" key="2">
    <source>
        <dbReference type="Proteomes" id="UP000076643"/>
    </source>
</evidence>
<proteinExistence type="predicted"/>
<comment type="caution">
    <text evidence="1">The sequence shown here is derived from an EMBL/GenBank/DDBJ whole genome shotgun (WGS) entry which is preliminary data.</text>
</comment>